<organism evidence="10 11">
    <name type="scientific">Amycolatopsis thailandensis</name>
    <dbReference type="NCBI Taxonomy" id="589330"/>
    <lineage>
        <taxon>Bacteria</taxon>
        <taxon>Bacillati</taxon>
        <taxon>Actinomycetota</taxon>
        <taxon>Actinomycetes</taxon>
        <taxon>Pseudonocardiales</taxon>
        <taxon>Pseudonocardiaceae</taxon>
        <taxon>Amycolatopsis</taxon>
    </lineage>
</organism>
<gene>
    <name evidence="10" type="ORF">CFP71_32125</name>
</gene>
<comment type="similarity">
    <text evidence="1">Belongs to the ClpA/ClpB family.</text>
</comment>
<dbReference type="CDD" id="cd02947">
    <property type="entry name" value="TRX_family"/>
    <property type="match status" value="1"/>
</dbReference>
<dbReference type="GO" id="GO:0005524">
    <property type="term" value="F:ATP binding"/>
    <property type="evidence" value="ECO:0007669"/>
    <property type="project" value="UniProtKB-KW"/>
</dbReference>
<dbReference type="InterPro" id="IPR013766">
    <property type="entry name" value="Thioredoxin_domain"/>
</dbReference>
<accession>A0A229RPR8</accession>
<reference evidence="10 11" key="1">
    <citation type="submission" date="2017-07" db="EMBL/GenBank/DDBJ databases">
        <title>Amycolatopsis thailandensis Genome sequencing and assembly.</title>
        <authorList>
            <person name="Kaur N."/>
            <person name="Mayilraj S."/>
        </authorList>
    </citation>
    <scope>NUCLEOTIDE SEQUENCE [LARGE SCALE GENOMIC DNA]</scope>
    <source>
        <strain evidence="10 11">JCM 16380</strain>
    </source>
</reference>
<protein>
    <recommendedName>
        <fullName evidence="12">ClpA/ClpB AAA lid domain-containing protein</fullName>
    </recommendedName>
</protein>
<keyword evidence="5" id="KW-0346">Stress response</keyword>
<evidence type="ECO:0000259" key="8">
    <source>
        <dbReference type="Pfam" id="PF00085"/>
    </source>
</evidence>
<dbReference type="PANTHER" id="PTHR11638">
    <property type="entry name" value="ATP-DEPENDENT CLP PROTEASE"/>
    <property type="match status" value="1"/>
</dbReference>
<keyword evidence="3" id="KW-0547">Nucleotide-binding</keyword>
<dbReference type="SUPFAM" id="SSF52540">
    <property type="entry name" value="P-loop containing nucleoside triphosphate hydrolases"/>
    <property type="match status" value="1"/>
</dbReference>
<evidence type="ECO:0000256" key="5">
    <source>
        <dbReference type="ARBA" id="ARBA00023016"/>
    </source>
</evidence>
<keyword evidence="2" id="KW-0677">Repeat</keyword>
<comment type="caution">
    <text evidence="10">The sequence shown here is derived from an EMBL/GenBank/DDBJ whole genome shotgun (WGS) entry which is preliminary data.</text>
</comment>
<evidence type="ECO:0000256" key="2">
    <source>
        <dbReference type="ARBA" id="ARBA00022737"/>
    </source>
</evidence>
<dbReference type="PANTHER" id="PTHR11638:SF18">
    <property type="entry name" value="HEAT SHOCK PROTEIN 104"/>
    <property type="match status" value="1"/>
</dbReference>
<dbReference type="Pfam" id="PF00085">
    <property type="entry name" value="Thioredoxin"/>
    <property type="match status" value="1"/>
</dbReference>
<dbReference type="Proteomes" id="UP000215223">
    <property type="component" value="Unassembled WGS sequence"/>
</dbReference>
<name>A0A229RPR8_9PSEU</name>
<dbReference type="GO" id="GO:0034605">
    <property type="term" value="P:cellular response to heat"/>
    <property type="evidence" value="ECO:0007669"/>
    <property type="project" value="TreeGrafter"/>
</dbReference>
<dbReference type="InterPro" id="IPR036249">
    <property type="entry name" value="Thioredoxin-like_sf"/>
</dbReference>
<dbReference type="SUPFAM" id="SSF52833">
    <property type="entry name" value="Thioredoxin-like"/>
    <property type="match status" value="1"/>
</dbReference>
<dbReference type="InterPro" id="IPR050130">
    <property type="entry name" value="ClpA_ClpB"/>
</dbReference>
<feature type="domain" description="Thioredoxin" evidence="8">
    <location>
        <begin position="197"/>
        <end position="233"/>
    </location>
</feature>
<dbReference type="FunFam" id="3.40.50.300:FF:000120">
    <property type="entry name" value="ATP-dependent chaperone ClpB"/>
    <property type="match status" value="1"/>
</dbReference>
<evidence type="ECO:0000313" key="11">
    <source>
        <dbReference type="Proteomes" id="UP000215223"/>
    </source>
</evidence>
<keyword evidence="4" id="KW-0067">ATP-binding</keyword>
<dbReference type="InterPro" id="IPR041546">
    <property type="entry name" value="ClpA/ClpB_AAA_lid"/>
</dbReference>
<evidence type="ECO:0000313" key="10">
    <source>
        <dbReference type="EMBL" id="OXM48545.1"/>
    </source>
</evidence>
<keyword evidence="11" id="KW-1185">Reference proteome</keyword>
<evidence type="ECO:0000259" key="9">
    <source>
        <dbReference type="Pfam" id="PF17871"/>
    </source>
</evidence>
<dbReference type="Gene3D" id="3.40.50.300">
    <property type="entry name" value="P-loop containing nucleotide triphosphate hydrolases"/>
    <property type="match status" value="2"/>
</dbReference>
<keyword evidence="7" id="KW-0175">Coiled coil</keyword>
<evidence type="ECO:0000256" key="3">
    <source>
        <dbReference type="ARBA" id="ARBA00022741"/>
    </source>
</evidence>
<evidence type="ECO:0000256" key="1">
    <source>
        <dbReference type="ARBA" id="ARBA00008675"/>
    </source>
</evidence>
<evidence type="ECO:0000256" key="7">
    <source>
        <dbReference type="SAM" id="Coils"/>
    </source>
</evidence>
<dbReference type="Pfam" id="PF17871">
    <property type="entry name" value="AAA_lid_9"/>
    <property type="match status" value="1"/>
</dbReference>
<sequence length="242" mass="27031">MVEDTVSILRGLRERLEVFHGVKIQDGALVAAATLSHRYITDRFLPDKAIDLVDEACARLRTEIDSMPAELDELTRHVSKARLADLERELADLRAGADSKKAQWDAERQGIRRVQELRSELERLRHEAEEAERNYDLNRAAGSEAHRPARVRSRVRCQAAAPVHLPRGRNRDRALLRGEPTEGLAITVDAGETDFAQVAERATMPVGDLWAAWCGPCRQVSPALAQLARERSGRAVHDVDLA</sequence>
<feature type="domain" description="ClpA/ClpB AAA lid" evidence="9">
    <location>
        <begin position="2"/>
        <end position="85"/>
    </location>
</feature>
<dbReference type="AlphaFoldDB" id="A0A229RPR8"/>
<evidence type="ECO:0008006" key="12">
    <source>
        <dbReference type="Google" id="ProtNLM"/>
    </source>
</evidence>
<proteinExistence type="inferred from homology"/>
<comment type="subunit">
    <text evidence="6">Homohexamer. The oligomerization is ATP-dependent.</text>
</comment>
<evidence type="ECO:0000256" key="4">
    <source>
        <dbReference type="ARBA" id="ARBA00022840"/>
    </source>
</evidence>
<dbReference type="GO" id="GO:0005737">
    <property type="term" value="C:cytoplasm"/>
    <property type="evidence" value="ECO:0007669"/>
    <property type="project" value="TreeGrafter"/>
</dbReference>
<dbReference type="EMBL" id="NMQT01000122">
    <property type="protein sequence ID" value="OXM48545.1"/>
    <property type="molecule type" value="Genomic_DNA"/>
</dbReference>
<dbReference type="Gene3D" id="3.40.30.10">
    <property type="entry name" value="Glutaredoxin"/>
    <property type="match status" value="1"/>
</dbReference>
<feature type="coiled-coil region" evidence="7">
    <location>
        <begin position="76"/>
        <end position="141"/>
    </location>
</feature>
<dbReference type="InterPro" id="IPR027417">
    <property type="entry name" value="P-loop_NTPase"/>
</dbReference>
<evidence type="ECO:0000256" key="6">
    <source>
        <dbReference type="ARBA" id="ARBA00026057"/>
    </source>
</evidence>
<dbReference type="OrthoDB" id="9803641at2"/>
<dbReference type="GO" id="GO:0016887">
    <property type="term" value="F:ATP hydrolysis activity"/>
    <property type="evidence" value="ECO:0007669"/>
    <property type="project" value="TreeGrafter"/>
</dbReference>